<gene>
    <name evidence="2" type="ORF">PCOR1329_LOCUS56887</name>
</gene>
<reference evidence="2" key="1">
    <citation type="submission" date="2023-10" db="EMBL/GenBank/DDBJ databases">
        <authorList>
            <person name="Chen Y."/>
            <person name="Shah S."/>
            <person name="Dougan E. K."/>
            <person name="Thang M."/>
            <person name="Chan C."/>
        </authorList>
    </citation>
    <scope>NUCLEOTIDE SEQUENCE [LARGE SCALE GENOMIC DNA]</scope>
</reference>
<evidence type="ECO:0000313" key="2">
    <source>
        <dbReference type="EMBL" id="CAK0870904.1"/>
    </source>
</evidence>
<sequence length="207" mass="21226">MSSRKMSGISVGSYADQSSKRLAGNSVISGGRSYGLTFLKMTADRQESISTAIDFMGVTFGFWTHAALKNVTDGTIAPRPRPPADDAGDAADSPAEEARLELPGLRWSRIRASRPRGHSGAGQPAVQPGSAAGPAGAQGGAAAPSEHAGAAGDPGKAQADVAGAADELVDLIPGQRRKEKFMSLSSTAMGGFVSRIRSCLWVAPSAM</sequence>
<protein>
    <submittedName>
        <fullName evidence="2">Uncharacterized protein</fullName>
    </submittedName>
</protein>
<feature type="compositionally biased region" description="Basic residues" evidence="1">
    <location>
        <begin position="108"/>
        <end position="117"/>
    </location>
</feature>
<comment type="caution">
    <text evidence="2">The sequence shown here is derived from an EMBL/GenBank/DDBJ whole genome shotgun (WGS) entry which is preliminary data.</text>
</comment>
<evidence type="ECO:0000313" key="3">
    <source>
        <dbReference type="Proteomes" id="UP001189429"/>
    </source>
</evidence>
<accession>A0ABN9VCS4</accession>
<feature type="compositionally biased region" description="Low complexity" evidence="1">
    <location>
        <begin position="121"/>
        <end position="151"/>
    </location>
</feature>
<dbReference type="EMBL" id="CAUYUJ010017015">
    <property type="protein sequence ID" value="CAK0870904.1"/>
    <property type="molecule type" value="Genomic_DNA"/>
</dbReference>
<keyword evidence="3" id="KW-1185">Reference proteome</keyword>
<organism evidence="2 3">
    <name type="scientific">Prorocentrum cordatum</name>
    <dbReference type="NCBI Taxonomy" id="2364126"/>
    <lineage>
        <taxon>Eukaryota</taxon>
        <taxon>Sar</taxon>
        <taxon>Alveolata</taxon>
        <taxon>Dinophyceae</taxon>
        <taxon>Prorocentrales</taxon>
        <taxon>Prorocentraceae</taxon>
        <taxon>Prorocentrum</taxon>
    </lineage>
</organism>
<dbReference type="Proteomes" id="UP001189429">
    <property type="component" value="Unassembled WGS sequence"/>
</dbReference>
<proteinExistence type="predicted"/>
<name>A0ABN9VCS4_9DINO</name>
<evidence type="ECO:0000256" key="1">
    <source>
        <dbReference type="SAM" id="MobiDB-lite"/>
    </source>
</evidence>
<feature type="region of interest" description="Disordered" evidence="1">
    <location>
        <begin position="73"/>
        <end position="159"/>
    </location>
</feature>